<dbReference type="SUPFAM" id="SSF46785">
    <property type="entry name" value="Winged helix' DNA-binding domain"/>
    <property type="match status" value="1"/>
</dbReference>
<comment type="caution">
    <text evidence="3">The sequence shown here is derived from an EMBL/GenBank/DDBJ whole genome shotgun (WGS) entry which is preliminary data.</text>
</comment>
<accession>A0ABM9BJ28</accession>
<dbReference type="InterPro" id="IPR036390">
    <property type="entry name" value="WH_DNA-bd_sf"/>
</dbReference>
<reference evidence="3" key="1">
    <citation type="submission" date="2021-12" db="EMBL/GenBank/DDBJ databases">
        <authorList>
            <person name="Criscuolo A."/>
        </authorList>
    </citation>
    <scope>NUCLEOTIDE SEQUENCE</scope>
    <source>
        <strain evidence="3">CIP111894</strain>
    </source>
</reference>
<dbReference type="RefSeq" id="WP_234540178.1">
    <property type="nucleotide sequence ID" value="NZ_CAKMAB010000034.1"/>
</dbReference>
<evidence type="ECO:0000259" key="2">
    <source>
        <dbReference type="PROSITE" id="PS50987"/>
    </source>
</evidence>
<keyword evidence="4" id="KW-1185">Reference proteome</keyword>
<dbReference type="CDD" id="cd00090">
    <property type="entry name" value="HTH_ARSR"/>
    <property type="match status" value="1"/>
</dbReference>
<organism evidence="3 4">
    <name type="scientific">Paenibacillus pseudetheri</name>
    <dbReference type="NCBI Taxonomy" id="2897682"/>
    <lineage>
        <taxon>Bacteria</taxon>
        <taxon>Bacillati</taxon>
        <taxon>Bacillota</taxon>
        <taxon>Bacilli</taxon>
        <taxon>Bacillales</taxon>
        <taxon>Paenibacillaceae</taxon>
        <taxon>Paenibacillus</taxon>
    </lineage>
</organism>
<dbReference type="PANTHER" id="PTHR38600">
    <property type="entry name" value="TRANSCRIPTIONAL REGULATORY PROTEIN"/>
    <property type="match status" value="1"/>
</dbReference>
<name>A0ABM9BJ28_9BACL</name>
<dbReference type="Pfam" id="PF13412">
    <property type="entry name" value="HTH_24"/>
    <property type="match status" value="1"/>
</dbReference>
<dbReference type="SMART" id="SM00418">
    <property type="entry name" value="HTH_ARSR"/>
    <property type="match status" value="1"/>
</dbReference>
<proteinExistence type="predicted"/>
<dbReference type="InterPro" id="IPR011991">
    <property type="entry name" value="ArsR-like_HTH"/>
</dbReference>
<dbReference type="PROSITE" id="PS50987">
    <property type="entry name" value="HTH_ARSR_2"/>
    <property type="match status" value="1"/>
</dbReference>
<dbReference type="Proteomes" id="UP000838749">
    <property type="component" value="Unassembled WGS sequence"/>
</dbReference>
<evidence type="ECO:0000313" key="3">
    <source>
        <dbReference type="EMBL" id="CAH1058445.1"/>
    </source>
</evidence>
<dbReference type="PANTHER" id="PTHR38600:SF1">
    <property type="entry name" value="TRANSCRIPTIONAL REGULATORY PROTEIN"/>
    <property type="match status" value="1"/>
</dbReference>
<keyword evidence="1" id="KW-0238">DNA-binding</keyword>
<sequence>MIYIKDLMGGLEIFKALSSEIRILILELLATNQALNLNEIAKKLNLSNGAITMHIKKLEESGLIEINTSVGKHGIQKVCYLNKDKLIVDLRSKDVDNLYEVEIQVGHYSNYQAFPTCGLATKDSIIGDFDEPRYFADPQRIESEIIWMAEGFLEYRIPNYLKANQTFREIQFSMEIGSEAPGSNDNYPSDLYFYLNGIEIGYWTSPGDFGDTRGTFNPDWWPPHLNQYGMLKLIRINNEGSFIDGCRISDVTLDDIQLDYKSELTFRIAVTDKPVNKRGLTIYGKHFGNYSQDLLARVLYDVHEVEIGASRTAVTLSEQNNS</sequence>
<dbReference type="InterPro" id="IPR001845">
    <property type="entry name" value="HTH_ArsR_DNA-bd_dom"/>
</dbReference>
<evidence type="ECO:0000313" key="4">
    <source>
        <dbReference type="Proteomes" id="UP000838749"/>
    </source>
</evidence>
<evidence type="ECO:0000256" key="1">
    <source>
        <dbReference type="ARBA" id="ARBA00023125"/>
    </source>
</evidence>
<gene>
    <name evidence="3" type="ORF">PAECIP111894_04619</name>
</gene>
<dbReference type="InterPro" id="IPR036388">
    <property type="entry name" value="WH-like_DNA-bd_sf"/>
</dbReference>
<feature type="domain" description="HTH arsR-type" evidence="2">
    <location>
        <begin position="2"/>
        <end position="102"/>
    </location>
</feature>
<dbReference type="Gene3D" id="1.10.10.10">
    <property type="entry name" value="Winged helix-like DNA-binding domain superfamily/Winged helix DNA-binding domain"/>
    <property type="match status" value="1"/>
</dbReference>
<protein>
    <recommendedName>
        <fullName evidence="2">HTH arsR-type domain-containing protein</fullName>
    </recommendedName>
</protein>
<dbReference type="EMBL" id="CAKMAB010000034">
    <property type="protein sequence ID" value="CAH1058445.1"/>
    <property type="molecule type" value="Genomic_DNA"/>
</dbReference>